<keyword evidence="4 9" id="KW-0812">Transmembrane</keyword>
<evidence type="ECO:0000256" key="6">
    <source>
        <dbReference type="ARBA" id="ARBA00022927"/>
    </source>
</evidence>
<keyword evidence="5" id="KW-0571">Peptide transport</keyword>
<feature type="transmembrane region" description="Helical" evidence="9">
    <location>
        <begin position="181"/>
        <end position="201"/>
    </location>
</feature>
<evidence type="ECO:0000256" key="2">
    <source>
        <dbReference type="ARBA" id="ARBA00008807"/>
    </source>
</evidence>
<dbReference type="Pfam" id="PF03169">
    <property type="entry name" value="OPT"/>
    <property type="match status" value="1"/>
</dbReference>
<dbReference type="PANTHER" id="PTHR22601">
    <property type="entry name" value="ISP4 LIKE PROTEIN"/>
    <property type="match status" value="1"/>
</dbReference>
<evidence type="ECO:0000256" key="5">
    <source>
        <dbReference type="ARBA" id="ARBA00022856"/>
    </source>
</evidence>
<comment type="similarity">
    <text evidence="2">Belongs to the oligopeptide OPT transporter family.</text>
</comment>
<dbReference type="HOGENOM" id="CLU_004965_1_1_1"/>
<dbReference type="AlphaFoldDB" id="A0A067M2H4"/>
<evidence type="ECO:0000313" key="10">
    <source>
        <dbReference type="EMBL" id="KDQ08895.1"/>
    </source>
</evidence>
<comment type="subcellular location">
    <subcellularLocation>
        <location evidence="1">Membrane</location>
        <topology evidence="1">Multi-pass membrane protein</topology>
    </subcellularLocation>
</comment>
<name>A0A067M2H4_BOTB1</name>
<feature type="transmembrane region" description="Helical" evidence="9">
    <location>
        <begin position="287"/>
        <end position="308"/>
    </location>
</feature>
<feature type="transmembrane region" description="Helical" evidence="9">
    <location>
        <begin position="663"/>
        <end position="686"/>
    </location>
</feature>
<evidence type="ECO:0000313" key="11">
    <source>
        <dbReference type="Proteomes" id="UP000027195"/>
    </source>
</evidence>
<keyword evidence="7 9" id="KW-1133">Transmembrane helix</keyword>
<dbReference type="GO" id="GO:0016020">
    <property type="term" value="C:membrane"/>
    <property type="evidence" value="ECO:0007669"/>
    <property type="project" value="UniProtKB-SubCell"/>
</dbReference>
<evidence type="ECO:0000256" key="9">
    <source>
        <dbReference type="SAM" id="Phobius"/>
    </source>
</evidence>
<keyword evidence="8 9" id="KW-0472">Membrane</keyword>
<protein>
    <recommendedName>
        <fullName evidence="12">OPT family small oligopeptide transporter</fullName>
    </recommendedName>
</protein>
<dbReference type="GO" id="GO:0035673">
    <property type="term" value="F:oligopeptide transmembrane transporter activity"/>
    <property type="evidence" value="ECO:0007669"/>
    <property type="project" value="InterPro"/>
</dbReference>
<feature type="transmembrane region" description="Helical" evidence="9">
    <location>
        <begin position="150"/>
        <end position="169"/>
    </location>
</feature>
<feature type="transmembrane region" description="Helical" evidence="9">
    <location>
        <begin position="393"/>
        <end position="414"/>
    </location>
</feature>
<feature type="transmembrane region" description="Helical" evidence="9">
    <location>
        <begin position="245"/>
        <end position="275"/>
    </location>
</feature>
<dbReference type="GO" id="GO:0015031">
    <property type="term" value="P:protein transport"/>
    <property type="evidence" value="ECO:0007669"/>
    <property type="project" value="UniProtKB-KW"/>
</dbReference>
<dbReference type="InParanoid" id="A0A067M2H4"/>
<keyword evidence="6" id="KW-0653">Protein transport</keyword>
<organism evidence="10 11">
    <name type="scientific">Botryobasidium botryosum (strain FD-172 SS1)</name>
    <dbReference type="NCBI Taxonomy" id="930990"/>
    <lineage>
        <taxon>Eukaryota</taxon>
        <taxon>Fungi</taxon>
        <taxon>Dikarya</taxon>
        <taxon>Basidiomycota</taxon>
        <taxon>Agaricomycotina</taxon>
        <taxon>Agaricomycetes</taxon>
        <taxon>Cantharellales</taxon>
        <taxon>Botryobasidiaceae</taxon>
        <taxon>Botryobasidium</taxon>
    </lineage>
</organism>
<evidence type="ECO:0008006" key="12">
    <source>
        <dbReference type="Google" id="ProtNLM"/>
    </source>
</evidence>
<keyword evidence="3" id="KW-0813">Transport</keyword>
<dbReference type="NCBIfam" id="TIGR00727">
    <property type="entry name" value="ISP4_OPT"/>
    <property type="match status" value="1"/>
</dbReference>
<evidence type="ECO:0000256" key="4">
    <source>
        <dbReference type="ARBA" id="ARBA00022692"/>
    </source>
</evidence>
<gene>
    <name evidence="10" type="ORF">BOTBODRAFT_179527</name>
</gene>
<evidence type="ECO:0000256" key="7">
    <source>
        <dbReference type="ARBA" id="ARBA00022989"/>
    </source>
</evidence>
<reference evidence="11" key="1">
    <citation type="journal article" date="2014" name="Proc. Natl. Acad. Sci. U.S.A.">
        <title>Extensive sampling of basidiomycete genomes demonstrates inadequacy of the white-rot/brown-rot paradigm for wood decay fungi.</title>
        <authorList>
            <person name="Riley R."/>
            <person name="Salamov A.A."/>
            <person name="Brown D.W."/>
            <person name="Nagy L.G."/>
            <person name="Floudas D."/>
            <person name="Held B.W."/>
            <person name="Levasseur A."/>
            <person name="Lombard V."/>
            <person name="Morin E."/>
            <person name="Otillar R."/>
            <person name="Lindquist E.A."/>
            <person name="Sun H."/>
            <person name="LaButti K.M."/>
            <person name="Schmutz J."/>
            <person name="Jabbour D."/>
            <person name="Luo H."/>
            <person name="Baker S.E."/>
            <person name="Pisabarro A.G."/>
            <person name="Walton J.D."/>
            <person name="Blanchette R.A."/>
            <person name="Henrissat B."/>
            <person name="Martin F."/>
            <person name="Cullen D."/>
            <person name="Hibbett D.S."/>
            <person name="Grigoriev I.V."/>
        </authorList>
    </citation>
    <scope>NUCLEOTIDE SEQUENCE [LARGE SCALE GENOMIC DNA]</scope>
    <source>
        <strain evidence="11">FD-172 SS1</strain>
    </source>
</reference>
<feature type="transmembrane region" description="Helical" evidence="9">
    <location>
        <begin position="625"/>
        <end position="643"/>
    </location>
</feature>
<feature type="transmembrane region" description="Helical" evidence="9">
    <location>
        <begin position="445"/>
        <end position="466"/>
    </location>
</feature>
<dbReference type="Proteomes" id="UP000027195">
    <property type="component" value="Unassembled WGS sequence"/>
</dbReference>
<keyword evidence="11" id="KW-1185">Reference proteome</keyword>
<feature type="transmembrane region" description="Helical" evidence="9">
    <location>
        <begin position="112"/>
        <end position="129"/>
    </location>
</feature>
<dbReference type="NCBIfam" id="TIGR00728">
    <property type="entry name" value="OPT_sfam"/>
    <property type="match status" value="1"/>
</dbReference>
<sequence>MSGTLHDEKRPSSEDLKYDKDIEVAFDHDTLSSASQATGAEFDDPNADIDAIGDLNDSPYPEVRAAVSNTDDPDMPVNTIRAWAIGIILLVLNIGLNQFLSLRSPTTGIDTILAQLIAFPMGHLAARALPNITILGCRLNPGPFTVKEHVLIAALTTSLAGGTTNIIAVQRVYHNQNWGFLYQWLITMSTQLIGISFGGITRQFLVDPPSMISPGSLVQCVLLNTLHSQQYAGMGNRGGISRARFLIYAILGSFLWYFVPGYLFTALSCFSWVTWIAPNNVKVNQMFGYASGLGMSVLTFDWAQITCVNSPLTAPWWVEMNVGVGFFVFTWLLTPILYYTNTWYGKFLPMSSGASYDNQMNNYNVSRVINADLTFNLKEYQNYSPQFLSMKTAVSYGLSFATMTATLVHAFLYYRKQVWSQVHRSVAEQPDIHAKLMLQYRQVPHWWYVLLFVSMFVCGVIAIEVWPTQLPVWAFVLALALSFLYTIPNGILAAITNQTIFWDTTAELIAGYALPGRPVAMMLFKSWGSDIIFPTFNFSAFLKIGHYMKIPPRVMFAAQGVGTVIAGTSQLAVQAWMFGNIPGLCGKTQKSGYTCPGLEGTATESIVWSVIGPARMFSPGQIYHGLTYSFLIGAFLPIVPWWLTKRYPKSWYKYINTPLILSALAPLSPGNHVSWLIVGFIFQFLIRRRYFSWWAKYNYVLSAALDIGTATTPIFIFACLQYPLRGAIGANSIQTWWGNTVYTNTADAKFMPLITLADGEKFG</sequence>
<proteinExistence type="inferred from homology"/>
<feature type="transmembrane region" description="Helical" evidence="9">
    <location>
        <begin position="82"/>
        <end position="100"/>
    </location>
</feature>
<accession>A0A067M2H4</accession>
<evidence type="ECO:0000256" key="8">
    <source>
        <dbReference type="ARBA" id="ARBA00023136"/>
    </source>
</evidence>
<dbReference type="EMBL" id="KL198085">
    <property type="protein sequence ID" value="KDQ08895.1"/>
    <property type="molecule type" value="Genomic_DNA"/>
</dbReference>
<evidence type="ECO:0000256" key="3">
    <source>
        <dbReference type="ARBA" id="ARBA00022448"/>
    </source>
</evidence>
<dbReference type="InterPro" id="IPR004648">
    <property type="entry name" value="Oligpept_transpt"/>
</dbReference>
<dbReference type="OrthoDB" id="9986677at2759"/>
<dbReference type="InterPro" id="IPR004813">
    <property type="entry name" value="OPT"/>
</dbReference>
<feature type="transmembrane region" description="Helical" evidence="9">
    <location>
        <begin position="472"/>
        <end position="495"/>
    </location>
</feature>
<evidence type="ECO:0000256" key="1">
    <source>
        <dbReference type="ARBA" id="ARBA00004141"/>
    </source>
</evidence>
<feature type="transmembrane region" description="Helical" evidence="9">
    <location>
        <begin position="320"/>
        <end position="340"/>
    </location>
</feature>